<dbReference type="RefSeq" id="WP_187015870.1">
    <property type="nucleotide sequence ID" value="NZ_JACOQI010000020.1"/>
</dbReference>
<dbReference type="Proteomes" id="UP000620327">
    <property type="component" value="Unassembled WGS sequence"/>
</dbReference>
<name>A0A923MJY7_9FIRM</name>
<accession>A0A923MJY7</accession>
<evidence type="ECO:0000313" key="1">
    <source>
        <dbReference type="EMBL" id="MBC5771678.1"/>
    </source>
</evidence>
<dbReference type="AlphaFoldDB" id="A0A923MJY7"/>
<sequence length="156" mass="17577">MKKMVWLIGLAVIVVFFLVGCSKKDSAEPIAWDSALSEAGFTDDEIASYREVFDTVGVTDFHDISIVDNDPMTVICGKIYDSEDLQLNVTLENRQIIYVELAGIPDTKTQAYFNWRGKVKWKTVNTKKAVELYSDTEGGYLGVLDWDNKTISEYEG</sequence>
<comment type="caution">
    <text evidence="1">The sequence shown here is derived from an EMBL/GenBank/DDBJ whole genome shotgun (WGS) entry which is preliminary data.</text>
</comment>
<dbReference type="EMBL" id="JACOQI010000020">
    <property type="protein sequence ID" value="MBC5771678.1"/>
    <property type="molecule type" value="Genomic_DNA"/>
</dbReference>
<reference evidence="1" key="1">
    <citation type="submission" date="2020-08" db="EMBL/GenBank/DDBJ databases">
        <title>Genome public.</title>
        <authorList>
            <person name="Liu C."/>
            <person name="Sun Q."/>
        </authorList>
    </citation>
    <scope>NUCLEOTIDE SEQUENCE</scope>
    <source>
        <strain evidence="1">BX15</strain>
    </source>
</reference>
<dbReference type="PROSITE" id="PS51257">
    <property type="entry name" value="PROKAR_LIPOPROTEIN"/>
    <property type="match status" value="1"/>
</dbReference>
<evidence type="ECO:0000313" key="2">
    <source>
        <dbReference type="Proteomes" id="UP000620327"/>
    </source>
</evidence>
<protein>
    <submittedName>
        <fullName evidence="1">Uncharacterized protein</fullName>
    </submittedName>
</protein>
<proteinExistence type="predicted"/>
<keyword evidence="2" id="KW-1185">Reference proteome</keyword>
<gene>
    <name evidence="1" type="ORF">H8Z83_15360</name>
</gene>
<organism evidence="1 2">
    <name type="scientific">Dysosmobacter segnis</name>
    <dbReference type="NCBI Taxonomy" id="2763042"/>
    <lineage>
        <taxon>Bacteria</taxon>
        <taxon>Bacillati</taxon>
        <taxon>Bacillota</taxon>
        <taxon>Clostridia</taxon>
        <taxon>Eubacteriales</taxon>
        <taxon>Oscillospiraceae</taxon>
        <taxon>Dysosmobacter</taxon>
    </lineage>
</organism>